<dbReference type="Proteomes" id="UP001260872">
    <property type="component" value="Unassembled WGS sequence"/>
</dbReference>
<feature type="domain" description="Methyltransferase" evidence="2">
    <location>
        <begin position="54"/>
        <end position="146"/>
    </location>
</feature>
<dbReference type="EMBL" id="JAVKGT010000016">
    <property type="protein sequence ID" value="MDR5711946.1"/>
    <property type="molecule type" value="Genomic_DNA"/>
</dbReference>
<feature type="region of interest" description="Disordered" evidence="1">
    <location>
        <begin position="159"/>
        <end position="203"/>
    </location>
</feature>
<evidence type="ECO:0000313" key="4">
    <source>
        <dbReference type="Proteomes" id="UP001260872"/>
    </source>
</evidence>
<accession>A0ABU1FTG3</accession>
<evidence type="ECO:0000259" key="2">
    <source>
        <dbReference type="Pfam" id="PF13649"/>
    </source>
</evidence>
<keyword evidence="3" id="KW-0808">Transferase</keyword>
<comment type="caution">
    <text evidence="3">The sequence shown here is derived from an EMBL/GenBank/DDBJ whole genome shotgun (WGS) entry which is preliminary data.</text>
</comment>
<dbReference type="SUPFAM" id="SSF53335">
    <property type="entry name" value="S-adenosyl-L-methionine-dependent methyltransferases"/>
    <property type="match status" value="1"/>
</dbReference>
<dbReference type="RefSeq" id="WP_310537326.1">
    <property type="nucleotide sequence ID" value="NZ_BAAAOC010000021.1"/>
</dbReference>
<protein>
    <submittedName>
        <fullName evidence="3">Class I SAM-dependent methyltransferase</fullName>
        <ecNumber evidence="3">2.1.1.-</ecNumber>
    </submittedName>
</protein>
<dbReference type="InterPro" id="IPR041698">
    <property type="entry name" value="Methyltransf_25"/>
</dbReference>
<sequence length="265" mass="28499">MEHAFDRDYWNQHWQRDDLPPAPVSSPPDRWASTNALPAHPVLERMKDLVPGAVLDVGCGAGVEARWLAAHDWRVIGVDISAGALARAAQGAQALEPSRRPDWVEADALSFTPGQTFDLVTTFYAHPTIAQLDFYEHIAQWVVPGGTLLIVGHLAHGEAQHHGKAQHRGEAQHHGGALGHDHGTGRGHPRDGQGEDREPPVEATATAAAITARFPSPAWEVVFSEEAPRVVSMPHGGQRELQDVVVRLRRAASTPIPSAPSGGSA</sequence>
<keyword evidence="4" id="KW-1185">Reference proteome</keyword>
<dbReference type="EC" id="2.1.1.-" evidence="3"/>
<keyword evidence="3" id="KW-0489">Methyltransferase</keyword>
<feature type="compositionally biased region" description="Basic and acidic residues" evidence="1">
    <location>
        <begin position="159"/>
        <end position="200"/>
    </location>
</feature>
<dbReference type="PANTHER" id="PTHR43464">
    <property type="entry name" value="METHYLTRANSFERASE"/>
    <property type="match status" value="1"/>
</dbReference>
<organism evidence="3 4">
    <name type="scientific">Nesterenkonia flava</name>
    <dbReference type="NCBI Taxonomy" id="469799"/>
    <lineage>
        <taxon>Bacteria</taxon>
        <taxon>Bacillati</taxon>
        <taxon>Actinomycetota</taxon>
        <taxon>Actinomycetes</taxon>
        <taxon>Micrococcales</taxon>
        <taxon>Micrococcaceae</taxon>
        <taxon>Nesterenkonia</taxon>
    </lineage>
</organism>
<reference evidence="4" key="1">
    <citation type="submission" date="2023-07" db="EMBL/GenBank/DDBJ databases">
        <title>Description of three actinobacteria isolated from air of manufacturing shop in a pharmaceutical factory.</title>
        <authorList>
            <person name="Zhang D.-F."/>
        </authorList>
    </citation>
    <scope>NUCLEOTIDE SEQUENCE [LARGE SCALE GENOMIC DNA]</scope>
    <source>
        <strain evidence="4">CCTCC AB 207010</strain>
    </source>
</reference>
<dbReference type="GO" id="GO:0032259">
    <property type="term" value="P:methylation"/>
    <property type="evidence" value="ECO:0007669"/>
    <property type="project" value="UniProtKB-KW"/>
</dbReference>
<dbReference type="Pfam" id="PF13649">
    <property type="entry name" value="Methyltransf_25"/>
    <property type="match status" value="1"/>
</dbReference>
<dbReference type="InterPro" id="IPR029063">
    <property type="entry name" value="SAM-dependent_MTases_sf"/>
</dbReference>
<name>A0ABU1FTG3_9MICC</name>
<dbReference type="GO" id="GO:0008168">
    <property type="term" value="F:methyltransferase activity"/>
    <property type="evidence" value="ECO:0007669"/>
    <property type="project" value="UniProtKB-KW"/>
</dbReference>
<evidence type="ECO:0000313" key="3">
    <source>
        <dbReference type="EMBL" id="MDR5711946.1"/>
    </source>
</evidence>
<evidence type="ECO:0000256" key="1">
    <source>
        <dbReference type="SAM" id="MobiDB-lite"/>
    </source>
</evidence>
<proteinExistence type="predicted"/>
<dbReference type="Gene3D" id="3.40.50.150">
    <property type="entry name" value="Vaccinia Virus protein VP39"/>
    <property type="match status" value="1"/>
</dbReference>
<gene>
    <name evidence="3" type="ORF">RH857_07335</name>
</gene>
<dbReference type="CDD" id="cd02440">
    <property type="entry name" value="AdoMet_MTases"/>
    <property type="match status" value="1"/>
</dbReference>